<evidence type="ECO:0000313" key="1">
    <source>
        <dbReference type="EMBL" id="HIZ72322.1"/>
    </source>
</evidence>
<reference evidence="1" key="2">
    <citation type="submission" date="2021-04" db="EMBL/GenBank/DDBJ databases">
        <authorList>
            <person name="Gilroy R."/>
        </authorList>
    </citation>
    <scope>NUCLEOTIDE SEQUENCE</scope>
    <source>
        <strain evidence="1">ChiW7-2402</strain>
    </source>
</reference>
<dbReference type="EMBL" id="DXBB01000035">
    <property type="protein sequence ID" value="HIZ72322.1"/>
    <property type="molecule type" value="Genomic_DNA"/>
</dbReference>
<gene>
    <name evidence="1" type="ORF">H9964_01935</name>
</gene>
<dbReference type="NCBIfam" id="TIGR02384">
    <property type="entry name" value="RelB_DinJ"/>
    <property type="match status" value="1"/>
</dbReference>
<organism evidence="1 2">
    <name type="scientific">Candidatus Gallimonas intestinavium</name>
    <dbReference type="NCBI Taxonomy" id="2838603"/>
    <lineage>
        <taxon>Bacteria</taxon>
        <taxon>Bacillati</taxon>
        <taxon>Bacillota</taxon>
        <taxon>Clostridia</taxon>
        <taxon>Candidatus Gallimonas</taxon>
    </lineage>
</organism>
<dbReference type="Proteomes" id="UP000824102">
    <property type="component" value="Unassembled WGS sequence"/>
</dbReference>
<sequence>MMAKTANLYARIEPEVKKQAEHILSELGIPASEAINLFYKQIILQRGLPFALKLPPRPLDIGDMNDAQLDAALEKGYDDMKAGRVIPAQRVFSDIRENDKT</sequence>
<comment type="caution">
    <text evidence="1">The sequence shown here is derived from an EMBL/GenBank/DDBJ whole genome shotgun (WGS) entry which is preliminary data.</text>
</comment>
<accession>A0A9D2JZF3</accession>
<reference evidence="1" key="1">
    <citation type="journal article" date="2021" name="PeerJ">
        <title>Extensive microbial diversity within the chicken gut microbiome revealed by metagenomics and culture.</title>
        <authorList>
            <person name="Gilroy R."/>
            <person name="Ravi A."/>
            <person name="Getino M."/>
            <person name="Pursley I."/>
            <person name="Horton D.L."/>
            <person name="Alikhan N.F."/>
            <person name="Baker D."/>
            <person name="Gharbi K."/>
            <person name="Hall N."/>
            <person name="Watson M."/>
            <person name="Adriaenssens E.M."/>
            <person name="Foster-Nyarko E."/>
            <person name="Jarju S."/>
            <person name="Secka A."/>
            <person name="Antonio M."/>
            <person name="Oren A."/>
            <person name="Chaudhuri R.R."/>
            <person name="La Ragione R."/>
            <person name="Hildebrand F."/>
            <person name="Pallen M.J."/>
        </authorList>
    </citation>
    <scope>NUCLEOTIDE SEQUENCE</scope>
    <source>
        <strain evidence="1">ChiW7-2402</strain>
    </source>
</reference>
<proteinExistence type="predicted"/>
<name>A0A9D2JZF3_9FIRM</name>
<dbReference type="InterPro" id="IPR007337">
    <property type="entry name" value="RelB/DinJ"/>
</dbReference>
<dbReference type="InterPro" id="IPR013321">
    <property type="entry name" value="Arc_rbn_hlx_hlx"/>
</dbReference>
<evidence type="ECO:0000313" key="2">
    <source>
        <dbReference type="Proteomes" id="UP000824102"/>
    </source>
</evidence>
<dbReference type="Pfam" id="PF04221">
    <property type="entry name" value="RelB"/>
    <property type="match status" value="1"/>
</dbReference>
<dbReference type="Gene3D" id="1.10.1220.10">
    <property type="entry name" value="Met repressor-like"/>
    <property type="match status" value="1"/>
</dbReference>
<dbReference type="AlphaFoldDB" id="A0A9D2JZF3"/>
<dbReference type="GO" id="GO:0006355">
    <property type="term" value="P:regulation of DNA-templated transcription"/>
    <property type="evidence" value="ECO:0007669"/>
    <property type="project" value="InterPro"/>
</dbReference>
<protein>
    <submittedName>
        <fullName evidence="1">Type II toxin-antitoxin system RelB/DinJ family antitoxin</fullName>
    </submittedName>
</protein>